<dbReference type="SUPFAM" id="SSF47446">
    <property type="entry name" value="Signal peptide-binding domain"/>
    <property type="match status" value="1"/>
</dbReference>
<dbReference type="InterPro" id="IPR000897">
    <property type="entry name" value="SRP54_GTPase_dom"/>
</dbReference>
<dbReference type="Gene3D" id="1.20.120.140">
    <property type="entry name" value="Signal recognition particle SRP54, nucleotide-binding domain"/>
    <property type="match status" value="1"/>
</dbReference>
<evidence type="ECO:0000256" key="8">
    <source>
        <dbReference type="ARBA" id="ARBA00023274"/>
    </source>
</evidence>
<dbReference type="EMBL" id="DVAB01000036">
    <property type="protein sequence ID" value="HIK00729.1"/>
    <property type="molecule type" value="Genomic_DNA"/>
</dbReference>
<dbReference type="PANTHER" id="PTHR11564">
    <property type="entry name" value="SIGNAL RECOGNITION PARTICLE 54K PROTEIN SRP54"/>
    <property type="match status" value="1"/>
</dbReference>
<dbReference type="InterPro" id="IPR036225">
    <property type="entry name" value="SRP/SRP_N"/>
</dbReference>
<evidence type="ECO:0000256" key="6">
    <source>
        <dbReference type="ARBA" id="ARBA00023134"/>
    </source>
</evidence>
<feature type="domain" description="SRP54-type proteins GTP-binding" evidence="10">
    <location>
        <begin position="264"/>
        <end position="277"/>
    </location>
</feature>
<comment type="catalytic activity">
    <reaction evidence="9">
        <text>GTP + H2O = GDP + phosphate + H(+)</text>
        <dbReference type="Rhea" id="RHEA:19669"/>
        <dbReference type="ChEBI" id="CHEBI:15377"/>
        <dbReference type="ChEBI" id="CHEBI:15378"/>
        <dbReference type="ChEBI" id="CHEBI:37565"/>
        <dbReference type="ChEBI" id="CHEBI:43474"/>
        <dbReference type="ChEBI" id="CHEBI:58189"/>
        <dbReference type="EC" id="3.6.5.4"/>
    </reaction>
</comment>
<dbReference type="HAMAP" id="MF_00306">
    <property type="entry name" value="SRP54"/>
    <property type="match status" value="1"/>
</dbReference>
<organism evidence="11 12">
    <name type="scientific">Candidatus Naiadarchaeum limnaeum</name>
    <dbReference type="NCBI Taxonomy" id="2756139"/>
    <lineage>
        <taxon>Archaea</taxon>
        <taxon>Candidatus Undinarchaeota</taxon>
        <taxon>Candidatus Undinarchaeia</taxon>
        <taxon>Candidatus Naiadarchaeales</taxon>
        <taxon>Candidatus Naiadarchaeaceae</taxon>
        <taxon>Candidatus Naiadarchaeum</taxon>
    </lineage>
</organism>
<keyword evidence="4 9" id="KW-0378">Hydrolase</keyword>
<comment type="function">
    <text evidence="9">Involved in targeting and insertion of nascent membrane proteins into the cytoplasmic membrane. Binds to the hydrophobic signal sequence of the ribosome-nascent chain (RNC) as it emerges from the ribosomes. The SRP-RNC complex is then targeted to the cytoplasmic membrane where it interacts with the SRP receptor FtsY.</text>
</comment>
<dbReference type="PROSITE" id="PS00300">
    <property type="entry name" value="SRP54"/>
    <property type="match status" value="1"/>
</dbReference>
<dbReference type="CDD" id="cd17875">
    <property type="entry name" value="SRP54_G"/>
    <property type="match status" value="1"/>
</dbReference>
<keyword evidence="8 9" id="KW-0687">Ribonucleoprotein</keyword>
<dbReference type="SMART" id="SM00962">
    <property type="entry name" value="SRP54"/>
    <property type="match status" value="1"/>
</dbReference>
<keyword evidence="12" id="KW-1185">Reference proteome</keyword>
<keyword evidence="6 9" id="KW-0342">GTP-binding</keyword>
<feature type="binding site" evidence="9">
    <location>
        <begin position="105"/>
        <end position="112"/>
    </location>
    <ligand>
        <name>GTP</name>
        <dbReference type="ChEBI" id="CHEBI:37565"/>
    </ligand>
</feature>
<accession>A0A832XGY3</accession>
<gene>
    <name evidence="11" type="primary">ffh</name>
    <name evidence="9" type="synonym">srp54</name>
    <name evidence="11" type="ORF">H1016_04265</name>
</gene>
<protein>
    <recommendedName>
        <fullName evidence="9">Signal recognition particle 54 kDa protein</fullName>
        <shortName evidence="9">SRP54</shortName>
        <ecNumber evidence="9">3.6.5.4</ecNumber>
    </recommendedName>
</protein>
<dbReference type="GO" id="GO:0008312">
    <property type="term" value="F:7S RNA binding"/>
    <property type="evidence" value="ECO:0007669"/>
    <property type="project" value="UniProtKB-UniRule"/>
</dbReference>
<comment type="similarity">
    <text evidence="1 9">Belongs to the GTP-binding SRP family. SRP54 subfamily.</text>
</comment>
<keyword evidence="3 9" id="KW-0547">Nucleotide-binding</keyword>
<evidence type="ECO:0000256" key="5">
    <source>
        <dbReference type="ARBA" id="ARBA00022884"/>
    </source>
</evidence>
<evidence type="ECO:0000259" key="10">
    <source>
        <dbReference type="PROSITE" id="PS00300"/>
    </source>
</evidence>
<evidence type="ECO:0000256" key="3">
    <source>
        <dbReference type="ARBA" id="ARBA00022741"/>
    </source>
</evidence>
<dbReference type="Gene3D" id="1.10.260.30">
    <property type="entry name" value="Signal recognition particle, SRP54 subunit, M-domain"/>
    <property type="match status" value="1"/>
</dbReference>
<reference evidence="11 12" key="1">
    <citation type="journal article" name="Nat. Commun.">
        <title>Undinarchaeota illuminate DPANN phylogeny and the impact of gene transfer on archaeal evolution.</title>
        <authorList>
            <person name="Dombrowski N."/>
            <person name="Williams T.A."/>
            <person name="Sun J."/>
            <person name="Woodcroft B.J."/>
            <person name="Lee J.H."/>
            <person name="Minh B.Q."/>
            <person name="Rinke C."/>
            <person name="Spang A."/>
        </authorList>
    </citation>
    <scope>NUCLEOTIDE SEQUENCE [LARGE SCALE GENOMIC DNA]</scope>
    <source>
        <strain evidence="11">MAG_bin1129</strain>
    </source>
</reference>
<dbReference type="InterPro" id="IPR027417">
    <property type="entry name" value="P-loop_NTPase"/>
</dbReference>
<comment type="domain">
    <text evidence="9">Composed of three domains: the N-terminal N domain, which is responsible for interactions with the ribosome, the central G domain, which binds GTP, and the C-terminal M domain, which binds the RNA and the signal sequence of the RNC.</text>
</comment>
<dbReference type="InterPro" id="IPR003593">
    <property type="entry name" value="AAA+_ATPase"/>
</dbReference>
<dbReference type="Pfam" id="PF02978">
    <property type="entry name" value="SRP_SPB"/>
    <property type="match status" value="1"/>
</dbReference>
<keyword evidence="7 9" id="KW-0733">Signal recognition particle</keyword>
<dbReference type="Pfam" id="PF02881">
    <property type="entry name" value="SRP54_N"/>
    <property type="match status" value="1"/>
</dbReference>
<comment type="caution">
    <text evidence="11">The sequence shown here is derived from an EMBL/GenBank/DDBJ whole genome shotgun (WGS) entry which is preliminary data.</text>
</comment>
<feature type="binding site" evidence="9">
    <location>
        <begin position="185"/>
        <end position="189"/>
    </location>
    <ligand>
        <name>GTP</name>
        <dbReference type="ChEBI" id="CHEBI:37565"/>
    </ligand>
</feature>
<evidence type="ECO:0000256" key="2">
    <source>
        <dbReference type="ARBA" id="ARBA00022490"/>
    </source>
</evidence>
<dbReference type="GO" id="GO:0005525">
    <property type="term" value="F:GTP binding"/>
    <property type="evidence" value="ECO:0007669"/>
    <property type="project" value="UniProtKB-UniRule"/>
</dbReference>
<dbReference type="InterPro" id="IPR004125">
    <property type="entry name" value="Signal_recog_particle_SRP54_M"/>
</dbReference>
<dbReference type="PANTHER" id="PTHR11564:SF5">
    <property type="entry name" value="SIGNAL RECOGNITION PARTICLE SUBUNIT SRP54"/>
    <property type="match status" value="1"/>
</dbReference>
<evidence type="ECO:0000313" key="11">
    <source>
        <dbReference type="EMBL" id="HIK00729.1"/>
    </source>
</evidence>
<dbReference type="SUPFAM" id="SSF47364">
    <property type="entry name" value="Domain of the SRP/SRP receptor G-proteins"/>
    <property type="match status" value="1"/>
</dbReference>
<dbReference type="Gene3D" id="3.40.50.300">
    <property type="entry name" value="P-loop containing nucleotide triphosphate hydrolases"/>
    <property type="match status" value="1"/>
</dbReference>
<dbReference type="GO" id="GO:0003924">
    <property type="term" value="F:GTPase activity"/>
    <property type="evidence" value="ECO:0007669"/>
    <property type="project" value="UniProtKB-UniRule"/>
</dbReference>
<keyword evidence="2 9" id="KW-0963">Cytoplasm</keyword>
<dbReference type="GO" id="GO:0006614">
    <property type="term" value="P:SRP-dependent cotranslational protein targeting to membrane"/>
    <property type="evidence" value="ECO:0007669"/>
    <property type="project" value="InterPro"/>
</dbReference>
<dbReference type="InterPro" id="IPR013822">
    <property type="entry name" value="Signal_recog_particl_SRP54_hlx"/>
</dbReference>
<dbReference type="EC" id="3.6.5.4" evidence="9"/>
<evidence type="ECO:0000313" key="12">
    <source>
        <dbReference type="Proteomes" id="UP000646946"/>
    </source>
</evidence>
<sequence>MVLDKLGKSLREALRKIARAGYIDSETLDTILKEIQRALLMADVRVDLVFKLTETIKNRASNEKPPSGLSAREHILNIVYGELTKLLGGSEASLKENAKKIMLVGLFGSGKTTTCAKLAKFLQKKGLKVCLIGTDIWRPAAFEQLKQLGAEINVPVFGNPELKDPARILKEALTKTQSFDIVIVDSAGRDALDKDLSKELKAIADLFRPDENLLVLSSDIGQKASDEAHGFNTIVPLNGVILTKMDSSAKGGGALSACAALGIPIKFVGLGEKVDAFETFNGTKFVSKLLGMGDLESLVKKTEEIFAGASKDQMEAVMKGDFNLKDFRAQIDSMRKMGPLKKIFEMLPMGSLGVEIPEEQFNLSEEKVNKFIYVMDSMTPQEMENPDVINASRLQRIAKGSGTAPEEVKALLNHYNMTKKMIKRFGKMGRNKKTMEQLSKRFKGFPGFKGF</sequence>
<dbReference type="InterPro" id="IPR022941">
    <property type="entry name" value="SRP54"/>
</dbReference>
<name>A0A832XGY3_9ARCH</name>
<dbReference type="GO" id="GO:0048500">
    <property type="term" value="C:signal recognition particle"/>
    <property type="evidence" value="ECO:0007669"/>
    <property type="project" value="UniProtKB-UniRule"/>
</dbReference>
<dbReference type="Pfam" id="PF00448">
    <property type="entry name" value="SRP54"/>
    <property type="match status" value="1"/>
</dbReference>
<feature type="binding site" evidence="9">
    <location>
        <begin position="243"/>
        <end position="246"/>
    </location>
    <ligand>
        <name>GTP</name>
        <dbReference type="ChEBI" id="CHEBI:37565"/>
    </ligand>
</feature>
<comment type="subcellular location">
    <subcellularLocation>
        <location evidence="9">Cytoplasm</location>
    </subcellularLocation>
    <text evidence="9">The SRP-RNC complex is targeted to the cytoplasmic membrane.</text>
</comment>
<evidence type="ECO:0000256" key="9">
    <source>
        <dbReference type="HAMAP-Rule" id="MF_00306"/>
    </source>
</evidence>
<proteinExistence type="inferred from homology"/>
<evidence type="ECO:0000256" key="1">
    <source>
        <dbReference type="ARBA" id="ARBA00005450"/>
    </source>
</evidence>
<evidence type="ECO:0000256" key="4">
    <source>
        <dbReference type="ARBA" id="ARBA00022801"/>
    </source>
</evidence>
<evidence type="ECO:0000256" key="7">
    <source>
        <dbReference type="ARBA" id="ARBA00023135"/>
    </source>
</evidence>
<dbReference type="SMART" id="SM00963">
    <property type="entry name" value="SRP54_N"/>
    <property type="match status" value="1"/>
</dbReference>
<dbReference type="SMART" id="SM00382">
    <property type="entry name" value="AAA"/>
    <property type="match status" value="1"/>
</dbReference>
<dbReference type="AlphaFoldDB" id="A0A832XGY3"/>
<keyword evidence="5 9" id="KW-0694">RNA-binding</keyword>
<dbReference type="InterPro" id="IPR042101">
    <property type="entry name" value="SRP54_N_sf"/>
</dbReference>
<dbReference type="InterPro" id="IPR036891">
    <property type="entry name" value="Signal_recog_part_SRP54_M_sf"/>
</dbReference>
<comment type="subunit">
    <text evidence="9">Part of the signal recognition particle protein translocation system, which is composed of SRP and FtsY. Archaeal SRP consists of a 7S RNA molecule of 300 nucleotides and two protein subunits: SRP54 and SRP19.</text>
</comment>
<dbReference type="Proteomes" id="UP000646946">
    <property type="component" value="Unassembled WGS sequence"/>
</dbReference>
<dbReference type="SUPFAM" id="SSF52540">
    <property type="entry name" value="P-loop containing nucleoside triphosphate hydrolases"/>
    <property type="match status" value="1"/>
</dbReference>